<name>A0AAD8LJA5_BABGI</name>
<evidence type="ECO:0000256" key="1">
    <source>
        <dbReference type="SAM" id="Phobius"/>
    </source>
</evidence>
<dbReference type="Proteomes" id="UP001230268">
    <property type="component" value="Unassembled WGS sequence"/>
</dbReference>
<dbReference type="AlphaFoldDB" id="A0AAD8LJA5"/>
<evidence type="ECO:0000256" key="2">
    <source>
        <dbReference type="SAM" id="SignalP"/>
    </source>
</evidence>
<keyword evidence="4" id="KW-1185">Reference proteome</keyword>
<keyword evidence="1" id="KW-1133">Transmembrane helix</keyword>
<proteinExistence type="predicted"/>
<dbReference type="EMBL" id="JAVEPI010000005">
    <property type="protein sequence ID" value="KAK1441864.1"/>
    <property type="molecule type" value="Genomic_DNA"/>
</dbReference>
<gene>
    <name evidence="3" type="ORF">BgAZ_501960</name>
</gene>
<evidence type="ECO:0000313" key="3">
    <source>
        <dbReference type="EMBL" id="KAK1441864.1"/>
    </source>
</evidence>
<protein>
    <submittedName>
        <fullName evidence="3">Uncharacterized protein</fullName>
    </submittedName>
</protein>
<keyword evidence="1" id="KW-0472">Membrane</keyword>
<keyword evidence="2" id="KW-0732">Signal</keyword>
<feature type="signal peptide" evidence="2">
    <location>
        <begin position="1"/>
        <end position="23"/>
    </location>
</feature>
<feature type="chain" id="PRO_5041907581" evidence="2">
    <location>
        <begin position="24"/>
        <end position="203"/>
    </location>
</feature>
<reference evidence="3" key="1">
    <citation type="submission" date="2023-08" db="EMBL/GenBank/DDBJ databases">
        <title>Draft sequence of the Babesia gibsoni genome.</title>
        <authorList>
            <person name="Yamagishi J.Y."/>
            <person name="Xuan X.X."/>
        </authorList>
    </citation>
    <scope>NUCLEOTIDE SEQUENCE</scope>
    <source>
        <strain evidence="3">Azabu</strain>
    </source>
</reference>
<evidence type="ECO:0000313" key="4">
    <source>
        <dbReference type="Proteomes" id="UP001230268"/>
    </source>
</evidence>
<organism evidence="3 4">
    <name type="scientific">Babesia gibsoni</name>
    <dbReference type="NCBI Taxonomy" id="33632"/>
    <lineage>
        <taxon>Eukaryota</taxon>
        <taxon>Sar</taxon>
        <taxon>Alveolata</taxon>
        <taxon>Apicomplexa</taxon>
        <taxon>Aconoidasida</taxon>
        <taxon>Piroplasmida</taxon>
        <taxon>Babesiidae</taxon>
        <taxon>Babesia</taxon>
    </lineage>
</organism>
<comment type="caution">
    <text evidence="3">The sequence shown here is derived from an EMBL/GenBank/DDBJ whole genome shotgun (WGS) entry which is preliminary data.</text>
</comment>
<accession>A0AAD8LJA5</accession>
<sequence length="203" mass="23031">MIHLLIVLCAISCVSDFINAVLARTTAVLKKLEGVDPTPPQPAFSMDGQIPNPMTMLSNLFFTKFNVFTVLRLMLGAVSIVSHLVLPYYMLSRFNKMTNANYQRQTYSYTPFMILDFDILPLPTEDVTGVSLFRPKVTTQQKPFGNLEGERLREATALTSFNRYIAFNVARTAMKAIYSTFHAIYNPEEYLQQLLNRDKAAAR</sequence>
<keyword evidence="1" id="KW-0812">Transmembrane</keyword>
<feature type="transmembrane region" description="Helical" evidence="1">
    <location>
        <begin position="65"/>
        <end position="89"/>
    </location>
</feature>